<evidence type="ECO:0000256" key="11">
    <source>
        <dbReference type="SAM" id="Phobius"/>
    </source>
</evidence>
<dbReference type="EMBL" id="LPXH01000035">
    <property type="protein sequence ID" value="KUF39665.1"/>
    <property type="molecule type" value="Genomic_DNA"/>
</dbReference>
<dbReference type="InterPro" id="IPR013655">
    <property type="entry name" value="PAS_fold_3"/>
</dbReference>
<evidence type="ECO:0000256" key="1">
    <source>
        <dbReference type="ARBA" id="ARBA00004429"/>
    </source>
</evidence>
<keyword evidence="3" id="KW-0488">Methylation</keyword>
<organism evidence="14 15">
    <name type="scientific">Comamonas kerstersii</name>
    <dbReference type="NCBI Taxonomy" id="225992"/>
    <lineage>
        <taxon>Bacteria</taxon>
        <taxon>Pseudomonadati</taxon>
        <taxon>Pseudomonadota</taxon>
        <taxon>Betaproteobacteria</taxon>
        <taxon>Burkholderiales</taxon>
        <taxon>Comamonadaceae</taxon>
        <taxon>Comamonas</taxon>
    </lineage>
</organism>
<dbReference type="PANTHER" id="PTHR43531:SF7">
    <property type="entry name" value="AEROTAXIS RECEPTOR"/>
    <property type="match status" value="1"/>
</dbReference>
<comment type="similarity">
    <text evidence="9">Belongs to the methyl-accepting chemotaxis (MCP) protein family.</text>
</comment>
<dbReference type="CDD" id="cd11386">
    <property type="entry name" value="MCP_signal"/>
    <property type="match status" value="1"/>
</dbReference>
<accession>A0A1V0BI33</accession>
<keyword evidence="5" id="KW-0997">Cell inner membrane</keyword>
<dbReference type="GO" id="GO:0052131">
    <property type="term" value="P:positive aerotaxis"/>
    <property type="evidence" value="ECO:0007669"/>
    <property type="project" value="UniProtKB-ARBA"/>
</dbReference>
<dbReference type="Gene3D" id="3.30.450.20">
    <property type="entry name" value="PAS domain"/>
    <property type="match status" value="1"/>
</dbReference>
<dbReference type="GeneID" id="83040799"/>
<dbReference type="InterPro" id="IPR003660">
    <property type="entry name" value="HAMP_dom"/>
</dbReference>
<dbReference type="InterPro" id="IPR035965">
    <property type="entry name" value="PAS-like_dom_sf"/>
</dbReference>
<evidence type="ECO:0000313" key="15">
    <source>
        <dbReference type="Proteomes" id="UP000053300"/>
    </source>
</evidence>
<dbReference type="EMBL" id="CP020121">
    <property type="protein sequence ID" value="AQZ99524.1"/>
    <property type="molecule type" value="Genomic_DNA"/>
</dbReference>
<evidence type="ECO:0000256" key="2">
    <source>
        <dbReference type="ARBA" id="ARBA00022475"/>
    </source>
</evidence>
<evidence type="ECO:0000256" key="4">
    <source>
        <dbReference type="ARBA" id="ARBA00022500"/>
    </source>
</evidence>
<dbReference type="KEGG" id="cke:B5M06_15960"/>
<evidence type="ECO:0000259" key="12">
    <source>
        <dbReference type="PROSITE" id="PS50111"/>
    </source>
</evidence>
<dbReference type="Proteomes" id="UP000053300">
    <property type="component" value="Unassembled WGS sequence"/>
</dbReference>
<evidence type="ECO:0000256" key="5">
    <source>
        <dbReference type="ARBA" id="ARBA00022519"/>
    </source>
</evidence>
<keyword evidence="7 11" id="KW-1133">Transmembrane helix</keyword>
<gene>
    <name evidence="14" type="ORF">AS359_06340</name>
    <name evidence="13" type="ORF">B5M06_15960</name>
</gene>
<dbReference type="AlphaFoldDB" id="A0A0W7YXC4"/>
<dbReference type="SMART" id="SM00283">
    <property type="entry name" value="MA"/>
    <property type="match status" value="1"/>
</dbReference>
<dbReference type="FunFam" id="1.10.287.950:FF:000001">
    <property type="entry name" value="Methyl-accepting chemotaxis sensory transducer"/>
    <property type="match status" value="1"/>
</dbReference>
<dbReference type="Pfam" id="PF00015">
    <property type="entry name" value="MCPsignal"/>
    <property type="match status" value="1"/>
</dbReference>
<dbReference type="STRING" id="225992.B5M06_15960"/>
<reference evidence="14 15" key="1">
    <citation type="submission" date="2015-12" db="EMBL/GenBank/DDBJ databases">
        <title>Complete genome sequence of a multi-drug resistant strain Acidovorax sp. 12322-1.</title>
        <authorList>
            <person name="Ming D."/>
            <person name="Wang M."/>
            <person name="Hu S."/>
            <person name="Zhou Y."/>
            <person name="Jiang T."/>
        </authorList>
    </citation>
    <scope>NUCLEOTIDE SEQUENCE [LARGE SCALE GENOMIC DNA]</scope>
    <source>
        <strain evidence="14 15">12322-1</strain>
    </source>
</reference>
<keyword evidence="14" id="KW-0675">Receptor</keyword>
<dbReference type="GO" id="GO:0007165">
    <property type="term" value="P:signal transduction"/>
    <property type="evidence" value="ECO:0007669"/>
    <property type="project" value="UniProtKB-KW"/>
</dbReference>
<dbReference type="OrthoDB" id="9806477at2"/>
<dbReference type="InterPro" id="IPR000014">
    <property type="entry name" value="PAS"/>
</dbReference>
<keyword evidence="6 11" id="KW-0812">Transmembrane</keyword>
<dbReference type="Pfam" id="PF00672">
    <property type="entry name" value="HAMP"/>
    <property type="match status" value="1"/>
</dbReference>
<feature type="transmembrane region" description="Helical" evidence="11">
    <location>
        <begin position="171"/>
        <end position="189"/>
    </location>
</feature>
<dbReference type="GO" id="GO:0005886">
    <property type="term" value="C:plasma membrane"/>
    <property type="evidence" value="ECO:0007669"/>
    <property type="project" value="UniProtKB-SubCell"/>
</dbReference>
<evidence type="ECO:0000256" key="10">
    <source>
        <dbReference type="PROSITE-ProRule" id="PRU00284"/>
    </source>
</evidence>
<dbReference type="InterPro" id="IPR051310">
    <property type="entry name" value="MCP_chemotaxis"/>
</dbReference>
<evidence type="ECO:0000256" key="8">
    <source>
        <dbReference type="ARBA" id="ARBA00023136"/>
    </source>
</evidence>
<dbReference type="PANTHER" id="PTHR43531">
    <property type="entry name" value="PROTEIN ICFG"/>
    <property type="match status" value="1"/>
</dbReference>
<dbReference type="CDD" id="cd06225">
    <property type="entry name" value="HAMP"/>
    <property type="match status" value="1"/>
</dbReference>
<reference evidence="13 16" key="2">
    <citation type="submission" date="2017-03" db="EMBL/GenBank/DDBJ databases">
        <title>Rapid Whole Genome Sequencing of Comamonas kerstersii Causing Continuous ambulatory Peritoneal Dialysis-Associated Peritonitis.</title>
        <authorList>
            <person name="Zheng B."/>
        </authorList>
    </citation>
    <scope>NUCLEOTIDE SEQUENCE [LARGE SCALE GENOMIC DNA]</scope>
    <source>
        <strain evidence="13 16">8943</strain>
    </source>
</reference>
<keyword evidence="2" id="KW-1003">Cell membrane</keyword>
<evidence type="ECO:0000313" key="14">
    <source>
        <dbReference type="EMBL" id="KUF39665.1"/>
    </source>
</evidence>
<dbReference type="SUPFAM" id="SSF55785">
    <property type="entry name" value="PYP-like sensor domain (PAS domain)"/>
    <property type="match status" value="1"/>
</dbReference>
<keyword evidence="4" id="KW-0145">Chemotaxis</keyword>
<comment type="subcellular location">
    <subcellularLocation>
        <location evidence="1">Cell inner membrane</location>
        <topology evidence="1">Multi-pass membrane protein</topology>
    </subcellularLocation>
</comment>
<evidence type="ECO:0000256" key="3">
    <source>
        <dbReference type="ARBA" id="ARBA00022481"/>
    </source>
</evidence>
<dbReference type="InterPro" id="IPR004089">
    <property type="entry name" value="MCPsignal_dom"/>
</dbReference>
<evidence type="ECO:0000313" key="13">
    <source>
        <dbReference type="EMBL" id="AQZ99524.1"/>
    </source>
</evidence>
<evidence type="ECO:0000313" key="16">
    <source>
        <dbReference type="Proteomes" id="UP000242792"/>
    </source>
</evidence>
<accession>A0A0W7YXC4</accession>
<keyword evidence="10" id="KW-0807">Transducer</keyword>
<keyword evidence="15" id="KW-1185">Reference proteome</keyword>
<name>A0A0W7YXC4_9BURK</name>
<dbReference type="Proteomes" id="UP000242792">
    <property type="component" value="Chromosome"/>
</dbReference>
<sequence length="514" mass="55533">MRNNQPVTSHEHLLSDNATLMSTTDPNSYISYANAAFVEASGYSIDDLRSQPHNIVRHPDMPKEAFADMWATLKSGEPWSALVKNRRQNGDYYWVRANAVPIIRNGQTMGYMSVRTKASSDEIHAVSKLYAAMRAGQAKGVRLYKGVLIRTGLGKILSAGKLMGLRTRMRLNMLSLWLIACAGSLALVGTGTTGLSVVGLLTLLFLVGCGMLESQFARPIEQLRKQALDVATGNNRDAMPIDRVDEIGITMRAVSQLGLMFRWLIDDVSQQVLSVRSAVEEIAKGNLDLSERTERSASNVQQTASFMEQMTSTVENNANTAVQASNLAQQTSSSASQGGQAMHKVSDVMSEISTSANRMNDIIGTIDSIAFQTNILALNAAVEAARAGEQGRGFAVVASEVRSLAQRSATAAKEIKDLINNCVDKVQNGTALVNHTQTEIEAIVQQVQQVSSLITEISAATREQRDGILEASQSIGQMDAITQQNAALVEQSAAASQSLESQTQRLVEAVGVFH</sequence>
<keyword evidence="8 11" id="KW-0472">Membrane</keyword>
<evidence type="ECO:0000256" key="6">
    <source>
        <dbReference type="ARBA" id="ARBA00022692"/>
    </source>
</evidence>
<dbReference type="RefSeq" id="WP_054067229.1">
    <property type="nucleotide sequence ID" value="NZ_CP020121.1"/>
</dbReference>
<dbReference type="PROSITE" id="PS50111">
    <property type="entry name" value="CHEMOTAXIS_TRANSDUC_2"/>
    <property type="match status" value="1"/>
</dbReference>
<dbReference type="Gene3D" id="1.10.287.950">
    <property type="entry name" value="Methyl-accepting chemotaxis protein"/>
    <property type="match status" value="1"/>
</dbReference>
<dbReference type="NCBIfam" id="TIGR00229">
    <property type="entry name" value="sensory_box"/>
    <property type="match status" value="1"/>
</dbReference>
<evidence type="ECO:0000256" key="7">
    <source>
        <dbReference type="ARBA" id="ARBA00022989"/>
    </source>
</evidence>
<dbReference type="CDD" id="cd00130">
    <property type="entry name" value="PAS"/>
    <property type="match status" value="1"/>
</dbReference>
<dbReference type="SUPFAM" id="SSF58104">
    <property type="entry name" value="Methyl-accepting chemotaxis protein (MCP) signaling domain"/>
    <property type="match status" value="1"/>
</dbReference>
<proteinExistence type="inferred from homology"/>
<dbReference type="FunFam" id="3.30.450.20:FF:000046">
    <property type="entry name" value="Aerotaxis sensor receptor"/>
    <property type="match status" value="1"/>
</dbReference>
<dbReference type="Pfam" id="PF08447">
    <property type="entry name" value="PAS_3"/>
    <property type="match status" value="1"/>
</dbReference>
<dbReference type="GO" id="GO:0004888">
    <property type="term" value="F:transmembrane signaling receptor activity"/>
    <property type="evidence" value="ECO:0007669"/>
    <property type="project" value="TreeGrafter"/>
</dbReference>
<protein>
    <submittedName>
        <fullName evidence="14">Aerotaxis receptor Aer</fullName>
    </submittedName>
</protein>
<evidence type="ECO:0000256" key="9">
    <source>
        <dbReference type="ARBA" id="ARBA00029447"/>
    </source>
</evidence>
<feature type="domain" description="Methyl-accepting transducer" evidence="12">
    <location>
        <begin position="271"/>
        <end position="500"/>
    </location>
</feature>